<reference evidence="2 3" key="1">
    <citation type="submission" date="2018-11" db="EMBL/GenBank/DDBJ databases">
        <authorList>
            <consortium name="Pathogen Informatics"/>
        </authorList>
    </citation>
    <scope>NUCLEOTIDE SEQUENCE [LARGE SCALE GENOMIC DNA]</scope>
</reference>
<organism evidence="2 3">
    <name type="scientific">Thelazia callipaeda</name>
    <name type="common">Oriental eyeworm</name>
    <name type="synonym">Parasitic nematode</name>
    <dbReference type="NCBI Taxonomy" id="103827"/>
    <lineage>
        <taxon>Eukaryota</taxon>
        <taxon>Metazoa</taxon>
        <taxon>Ecdysozoa</taxon>
        <taxon>Nematoda</taxon>
        <taxon>Chromadorea</taxon>
        <taxon>Rhabditida</taxon>
        <taxon>Spirurina</taxon>
        <taxon>Spiruromorpha</taxon>
        <taxon>Thelazioidea</taxon>
        <taxon>Thelaziidae</taxon>
        <taxon>Thelazia</taxon>
    </lineage>
</organism>
<keyword evidence="3" id="KW-1185">Reference proteome</keyword>
<gene>
    <name evidence="2" type="ORF">TCLT_LOCUS10534</name>
</gene>
<dbReference type="Proteomes" id="UP000276776">
    <property type="component" value="Unassembled WGS sequence"/>
</dbReference>
<dbReference type="EMBL" id="UYYF01005161">
    <property type="protein sequence ID" value="VDN08233.1"/>
    <property type="molecule type" value="Genomic_DNA"/>
</dbReference>
<protein>
    <submittedName>
        <fullName evidence="2">Uncharacterized protein</fullName>
    </submittedName>
</protein>
<evidence type="ECO:0000313" key="3">
    <source>
        <dbReference type="Proteomes" id="UP000276776"/>
    </source>
</evidence>
<accession>A0A3P7LCL6</accession>
<proteinExistence type="predicted"/>
<evidence type="ECO:0000313" key="2">
    <source>
        <dbReference type="EMBL" id="VDN08233.1"/>
    </source>
</evidence>
<feature type="transmembrane region" description="Helical" evidence="1">
    <location>
        <begin position="205"/>
        <end position="223"/>
    </location>
</feature>
<name>A0A3P7LCL6_THECL</name>
<evidence type="ECO:0000256" key="1">
    <source>
        <dbReference type="SAM" id="Phobius"/>
    </source>
</evidence>
<keyword evidence="1" id="KW-0812">Transmembrane</keyword>
<sequence length="229" mass="27426">MQGYQKVYRISPDLGYYIECQKAISQYISELATRKTPNWNSSSDSNCPLKHLPTNYEGYLACDFVQGKWYQILFKSVTRYEVYHKKVYRTFWSNHSSIYVIRPSFLIKTNYTEVNWLQKLISLKVSSISLLVHYRIRIDNHLYYMIMISNCTIHQWVTQTFTLIPYYAVHEVCYETDWPSYEHRLEHCVPFQIDNKCLQKIGAKLFACSKIYICLWMISYFTFDTILHT</sequence>
<keyword evidence="1" id="KW-1133">Transmembrane helix</keyword>
<keyword evidence="1" id="KW-0472">Membrane</keyword>
<dbReference type="AlphaFoldDB" id="A0A3P7LCL6"/>
<dbReference type="OrthoDB" id="5783790at2759"/>